<reference evidence="13" key="1">
    <citation type="journal article" date="2023" name="Science">
        <title>Genome structures resolve the early diversification of teleost fishes.</title>
        <authorList>
            <person name="Parey E."/>
            <person name="Louis A."/>
            <person name="Montfort J."/>
            <person name="Bouchez O."/>
            <person name="Roques C."/>
            <person name="Iampietro C."/>
            <person name="Lluch J."/>
            <person name="Castinel A."/>
            <person name="Donnadieu C."/>
            <person name="Desvignes T."/>
            <person name="Floi Bucao C."/>
            <person name="Jouanno E."/>
            <person name="Wen M."/>
            <person name="Mejri S."/>
            <person name="Dirks R."/>
            <person name="Jansen H."/>
            <person name="Henkel C."/>
            <person name="Chen W.J."/>
            <person name="Zahm M."/>
            <person name="Cabau C."/>
            <person name="Klopp C."/>
            <person name="Thompson A.W."/>
            <person name="Robinson-Rechavi M."/>
            <person name="Braasch I."/>
            <person name="Lecointre G."/>
            <person name="Bobe J."/>
            <person name="Postlethwait J.H."/>
            <person name="Berthelot C."/>
            <person name="Roest Crollius H."/>
            <person name="Guiguen Y."/>
        </authorList>
    </citation>
    <scope>NUCLEOTIDE SEQUENCE</scope>
    <source>
        <strain evidence="13">WJC10195</strain>
    </source>
</reference>
<feature type="binding site" evidence="10">
    <location>
        <position position="134"/>
    </location>
    <ligand>
        <name>substrate</name>
    </ligand>
</feature>
<feature type="binding site" evidence="11">
    <location>
        <begin position="241"/>
        <end position="243"/>
    </location>
    <ligand>
        <name>ATP</name>
        <dbReference type="ChEBI" id="CHEBI:30616"/>
    </ligand>
</feature>
<dbReference type="SUPFAM" id="SSF52540">
    <property type="entry name" value="P-loop containing nucleoside triphosphate hydrolases"/>
    <property type="match status" value="1"/>
</dbReference>
<feature type="binding site" evidence="10">
    <location>
        <position position="54"/>
    </location>
    <ligand>
        <name>substrate</name>
    </ligand>
</feature>
<keyword evidence="4 11" id="KW-0547">Nucleotide-binding</keyword>
<dbReference type="FunFam" id="3.40.50.300:FF:000461">
    <property type="entry name" value="Deoxycytidine kinase"/>
    <property type="match status" value="1"/>
</dbReference>
<evidence type="ECO:0000313" key="13">
    <source>
        <dbReference type="EMBL" id="KAJ8348376.1"/>
    </source>
</evidence>
<dbReference type="AlphaFoldDB" id="A0A9Q1IQG2"/>
<keyword evidence="14" id="KW-1185">Reference proteome</keyword>
<evidence type="ECO:0000256" key="8">
    <source>
        <dbReference type="ARBA" id="ARBA00047656"/>
    </source>
</evidence>
<dbReference type="InterPro" id="IPR031314">
    <property type="entry name" value="DNK_dom"/>
</dbReference>
<protein>
    <recommendedName>
        <fullName evidence="7">deoxyguanosine kinase</fullName>
        <ecNumber evidence="7">2.7.1.113</ecNumber>
    </recommendedName>
</protein>
<feature type="binding site" evidence="10">
    <location>
        <position position="129"/>
    </location>
    <ligand>
        <name>substrate</name>
    </ligand>
</feature>
<evidence type="ECO:0000313" key="14">
    <source>
        <dbReference type="Proteomes" id="UP001152622"/>
    </source>
</evidence>
<evidence type="ECO:0000256" key="5">
    <source>
        <dbReference type="ARBA" id="ARBA00022777"/>
    </source>
</evidence>
<evidence type="ECO:0000256" key="10">
    <source>
        <dbReference type="PIRSR" id="PIRSR000705-2"/>
    </source>
</evidence>
<dbReference type="Proteomes" id="UP001152622">
    <property type="component" value="Chromosome 10"/>
</dbReference>
<dbReference type="EC" id="2.7.1.113" evidence="7"/>
<name>A0A9Q1IQG2_SYNKA</name>
<keyword evidence="6 11" id="KW-0067">ATP-binding</keyword>
<feature type="binding site" evidence="11">
    <location>
        <begin position="189"/>
        <end position="193"/>
    </location>
    <ligand>
        <name>ATP</name>
        <dbReference type="ChEBI" id="CHEBI:30616"/>
    </ligand>
</feature>
<dbReference type="InterPro" id="IPR027417">
    <property type="entry name" value="P-loop_NTPase"/>
</dbReference>
<dbReference type="InterPro" id="IPR050566">
    <property type="entry name" value="Deoxyribonucleoside_kinase"/>
</dbReference>
<comment type="similarity">
    <text evidence="1">Belongs to the DCK/DGK family.</text>
</comment>
<evidence type="ECO:0000256" key="3">
    <source>
        <dbReference type="ARBA" id="ARBA00022679"/>
    </source>
</evidence>
<feature type="binding site" evidence="10">
    <location>
        <position position="98"/>
    </location>
    <ligand>
        <name>substrate</name>
    </ligand>
</feature>
<comment type="caution">
    <text evidence="13">The sequence shown here is derived from an EMBL/GenBank/DDBJ whole genome shotgun (WGS) entry which is preliminary data.</text>
</comment>
<dbReference type="EMBL" id="JAINUF010000010">
    <property type="protein sequence ID" value="KAJ8348376.1"/>
    <property type="molecule type" value="Genomic_DNA"/>
</dbReference>
<feature type="domain" description="Deoxynucleoside kinase" evidence="12">
    <location>
        <begin position="25"/>
        <end position="261"/>
    </location>
</feature>
<evidence type="ECO:0000256" key="7">
    <source>
        <dbReference type="ARBA" id="ARBA00039043"/>
    </source>
</evidence>
<organism evidence="13 14">
    <name type="scientific">Synaphobranchus kaupii</name>
    <name type="common">Kaup's arrowtooth eel</name>
    <dbReference type="NCBI Taxonomy" id="118154"/>
    <lineage>
        <taxon>Eukaryota</taxon>
        <taxon>Metazoa</taxon>
        <taxon>Chordata</taxon>
        <taxon>Craniata</taxon>
        <taxon>Vertebrata</taxon>
        <taxon>Euteleostomi</taxon>
        <taxon>Actinopterygii</taxon>
        <taxon>Neopterygii</taxon>
        <taxon>Teleostei</taxon>
        <taxon>Anguilliformes</taxon>
        <taxon>Synaphobranchidae</taxon>
        <taxon>Synaphobranchus</taxon>
    </lineage>
</organism>
<accession>A0A9Q1IQG2</accession>
<dbReference type="PANTHER" id="PTHR10513:SF48">
    <property type="entry name" value="DEOXYCYTIDINE KINASE 2"/>
    <property type="match status" value="1"/>
</dbReference>
<keyword evidence="3" id="KW-0808">Transferase</keyword>
<evidence type="ECO:0000256" key="1">
    <source>
        <dbReference type="ARBA" id="ARBA00007420"/>
    </source>
</evidence>
<dbReference type="GO" id="GO:0005739">
    <property type="term" value="C:mitochondrion"/>
    <property type="evidence" value="ECO:0007669"/>
    <property type="project" value="TreeGrafter"/>
</dbReference>
<evidence type="ECO:0000256" key="2">
    <source>
        <dbReference type="ARBA" id="ARBA00011738"/>
    </source>
</evidence>
<evidence type="ECO:0000256" key="11">
    <source>
        <dbReference type="PIRSR" id="PIRSR000705-3"/>
    </source>
</evidence>
<evidence type="ECO:0000256" key="6">
    <source>
        <dbReference type="ARBA" id="ARBA00022840"/>
    </source>
</evidence>
<feature type="binding site" evidence="11">
    <location>
        <begin position="29"/>
        <end position="37"/>
    </location>
    <ligand>
        <name>ATP</name>
        <dbReference type="ChEBI" id="CHEBI:30616"/>
    </ligand>
</feature>
<evidence type="ECO:0000259" key="12">
    <source>
        <dbReference type="Pfam" id="PF01712"/>
    </source>
</evidence>
<evidence type="ECO:0000256" key="9">
    <source>
        <dbReference type="PIRSR" id="PIRSR000705-1"/>
    </source>
</evidence>
<evidence type="ECO:0000256" key="4">
    <source>
        <dbReference type="ARBA" id="ARBA00022741"/>
    </source>
</evidence>
<dbReference type="Gene3D" id="3.40.50.300">
    <property type="entry name" value="P-loop containing nucleotide triphosphate hydrolases"/>
    <property type="match status" value="1"/>
</dbReference>
<proteinExistence type="inferred from homology"/>
<comment type="catalytic activity">
    <reaction evidence="8">
        <text>2'-deoxyguanosine + ATP = dGMP + ADP + H(+)</text>
        <dbReference type="Rhea" id="RHEA:19201"/>
        <dbReference type="ChEBI" id="CHEBI:15378"/>
        <dbReference type="ChEBI" id="CHEBI:17172"/>
        <dbReference type="ChEBI" id="CHEBI:30616"/>
        <dbReference type="ChEBI" id="CHEBI:57673"/>
        <dbReference type="ChEBI" id="CHEBI:456216"/>
        <dbReference type="EC" id="2.7.1.113"/>
    </reaction>
</comment>
<keyword evidence="5" id="KW-0418">Kinase</keyword>
<dbReference type="CDD" id="cd01673">
    <property type="entry name" value="dNK"/>
    <property type="match status" value="1"/>
</dbReference>
<comment type="subunit">
    <text evidence="2">Homodimer.</text>
</comment>
<dbReference type="PANTHER" id="PTHR10513">
    <property type="entry name" value="DEOXYNUCLEOSIDE KINASE"/>
    <property type="match status" value="1"/>
</dbReference>
<dbReference type="Pfam" id="PF01712">
    <property type="entry name" value="dNK"/>
    <property type="match status" value="1"/>
</dbReference>
<sequence>MATPPKRICPSPNFDNSFEKRTKKISIEGNIAAGKSTFVRILERTSDEWEVIPEPIGKWCNVQATGNEYEELSTSQKSGGNLLQMLYDKPERWSYTFQTYACLSRVRSQMQPPSAKLQQAERPVQFFERSVYSDRYVFASNLFESEHLNETEWSIYQDWHTWLLTQFETEIELDAMVYLRTDPQKCMQRLHQRGREEEQGIPLEYLEKLHYKHECWLQHRTTRLDFENLKDIPILVLDVNDDFKSDKIKQEALLDEVKEFLGTL</sequence>
<dbReference type="PIRSF" id="PIRSF000705">
    <property type="entry name" value="DNK"/>
    <property type="match status" value="1"/>
</dbReference>
<gene>
    <name evidence="13" type="ORF">SKAU_G00269650</name>
</gene>
<dbReference type="InterPro" id="IPR002624">
    <property type="entry name" value="DCK/DGK"/>
</dbReference>
<dbReference type="OrthoDB" id="567086at2759"/>
<feature type="binding site" evidence="10">
    <location>
        <position position="198"/>
    </location>
    <ligand>
        <name>substrate</name>
    </ligand>
</feature>
<feature type="binding site" evidence="10">
    <location>
        <position position="87"/>
    </location>
    <ligand>
        <name>substrate</name>
    </ligand>
</feature>
<dbReference type="GO" id="GO:0005524">
    <property type="term" value="F:ATP binding"/>
    <property type="evidence" value="ECO:0007669"/>
    <property type="project" value="UniProtKB-KW"/>
</dbReference>
<dbReference type="GO" id="GO:0004138">
    <property type="term" value="F:deoxyguanosine kinase activity"/>
    <property type="evidence" value="ECO:0007669"/>
    <property type="project" value="UniProtKB-EC"/>
</dbReference>
<feature type="active site" description="Proton acceptor" evidence="9">
    <location>
        <position position="128"/>
    </location>
</feature>